<dbReference type="Pfam" id="PF13450">
    <property type="entry name" value="NAD_binding_8"/>
    <property type="match status" value="1"/>
</dbReference>
<keyword evidence="7" id="KW-0560">Oxidoreductase</keyword>
<keyword evidence="4" id="KW-0285">Flavoprotein</keyword>
<gene>
    <name evidence="8" type="ORF">BDV26DRAFT_286334</name>
</gene>
<keyword evidence="6" id="KW-0521">NADP</keyword>
<dbReference type="InterPro" id="IPR036188">
    <property type="entry name" value="FAD/NAD-bd_sf"/>
</dbReference>
<comment type="pathway">
    <text evidence="2">Secondary metabolite biosynthesis; terpenoid biosynthesis.</text>
</comment>
<evidence type="ECO:0000256" key="7">
    <source>
        <dbReference type="ARBA" id="ARBA00023002"/>
    </source>
</evidence>
<evidence type="ECO:0000256" key="5">
    <source>
        <dbReference type="ARBA" id="ARBA00022827"/>
    </source>
</evidence>
<dbReference type="OrthoDB" id="66881at2759"/>
<proteinExistence type="inferred from homology"/>
<dbReference type="SUPFAM" id="SSF51905">
    <property type="entry name" value="FAD/NAD(P)-binding domain"/>
    <property type="match status" value="1"/>
</dbReference>
<dbReference type="PANTHER" id="PTHR43098">
    <property type="entry name" value="L-ORNITHINE N(5)-MONOOXYGENASE-RELATED"/>
    <property type="match status" value="1"/>
</dbReference>
<dbReference type="Proteomes" id="UP000326198">
    <property type="component" value="Unassembled WGS sequence"/>
</dbReference>
<organism evidence="8 9">
    <name type="scientific">Aspergillus bertholletiae</name>
    <dbReference type="NCBI Taxonomy" id="1226010"/>
    <lineage>
        <taxon>Eukaryota</taxon>
        <taxon>Fungi</taxon>
        <taxon>Dikarya</taxon>
        <taxon>Ascomycota</taxon>
        <taxon>Pezizomycotina</taxon>
        <taxon>Eurotiomycetes</taxon>
        <taxon>Eurotiomycetidae</taxon>
        <taxon>Eurotiales</taxon>
        <taxon>Aspergillaceae</taxon>
        <taxon>Aspergillus</taxon>
        <taxon>Aspergillus subgen. Circumdati</taxon>
    </lineage>
</organism>
<accession>A0A5N7ARM5</accession>
<reference evidence="8 9" key="1">
    <citation type="submission" date="2019-04" db="EMBL/GenBank/DDBJ databases">
        <title>Friends and foes A comparative genomics studyof 23 Aspergillus species from section Flavi.</title>
        <authorList>
            <consortium name="DOE Joint Genome Institute"/>
            <person name="Kjaerbolling I."/>
            <person name="Vesth T."/>
            <person name="Frisvad J.C."/>
            <person name="Nybo J.L."/>
            <person name="Theobald S."/>
            <person name="Kildgaard S."/>
            <person name="Isbrandt T."/>
            <person name="Kuo A."/>
            <person name="Sato A."/>
            <person name="Lyhne E.K."/>
            <person name="Kogle M.E."/>
            <person name="Wiebenga A."/>
            <person name="Kun R.S."/>
            <person name="Lubbers R.J."/>
            <person name="Makela M.R."/>
            <person name="Barry K."/>
            <person name="Chovatia M."/>
            <person name="Clum A."/>
            <person name="Daum C."/>
            <person name="Haridas S."/>
            <person name="He G."/>
            <person name="LaButti K."/>
            <person name="Lipzen A."/>
            <person name="Mondo S."/>
            <person name="Riley R."/>
            <person name="Salamov A."/>
            <person name="Simmons B.A."/>
            <person name="Magnuson J.K."/>
            <person name="Henrissat B."/>
            <person name="Mortensen U.H."/>
            <person name="Larsen T.O."/>
            <person name="Devries R.P."/>
            <person name="Grigoriev I.V."/>
            <person name="Machida M."/>
            <person name="Baker S.E."/>
            <person name="Andersen M.R."/>
        </authorList>
    </citation>
    <scope>NUCLEOTIDE SEQUENCE [LARGE SCALE GENOMIC DNA]</scope>
    <source>
        <strain evidence="8 9">IBT 29228</strain>
    </source>
</reference>
<dbReference type="PANTHER" id="PTHR43098:SF2">
    <property type="entry name" value="FAD-BINDING MONOOXYGENASE AUSB-RELATED"/>
    <property type="match status" value="1"/>
</dbReference>
<keyword evidence="5" id="KW-0274">FAD</keyword>
<dbReference type="EMBL" id="ML736383">
    <property type="protein sequence ID" value="KAE8371976.1"/>
    <property type="molecule type" value="Genomic_DNA"/>
</dbReference>
<dbReference type="InterPro" id="IPR050775">
    <property type="entry name" value="FAD-binding_Monooxygenases"/>
</dbReference>
<evidence type="ECO:0000256" key="2">
    <source>
        <dbReference type="ARBA" id="ARBA00004721"/>
    </source>
</evidence>
<dbReference type="PRINTS" id="PR00411">
    <property type="entry name" value="PNDRDTASEI"/>
</dbReference>
<evidence type="ECO:0000313" key="8">
    <source>
        <dbReference type="EMBL" id="KAE8371976.1"/>
    </source>
</evidence>
<evidence type="ECO:0000256" key="1">
    <source>
        <dbReference type="ARBA" id="ARBA00001974"/>
    </source>
</evidence>
<comment type="cofactor">
    <cofactor evidence="1">
        <name>FAD</name>
        <dbReference type="ChEBI" id="CHEBI:57692"/>
    </cofactor>
</comment>
<evidence type="ECO:0000313" key="9">
    <source>
        <dbReference type="Proteomes" id="UP000326198"/>
    </source>
</evidence>
<dbReference type="GO" id="GO:0016491">
    <property type="term" value="F:oxidoreductase activity"/>
    <property type="evidence" value="ECO:0007669"/>
    <property type="project" value="UniProtKB-KW"/>
</dbReference>
<comment type="similarity">
    <text evidence="3">Belongs to the FAD-binding monooxygenase family.</text>
</comment>
<name>A0A5N7ARM5_9EURO</name>
<evidence type="ECO:0000256" key="4">
    <source>
        <dbReference type="ARBA" id="ARBA00022630"/>
    </source>
</evidence>
<evidence type="ECO:0000256" key="6">
    <source>
        <dbReference type="ARBA" id="ARBA00022857"/>
    </source>
</evidence>
<evidence type="ECO:0000256" key="3">
    <source>
        <dbReference type="ARBA" id="ARBA00010139"/>
    </source>
</evidence>
<dbReference type="Gene3D" id="3.50.50.60">
    <property type="entry name" value="FAD/NAD(P)-binding domain"/>
    <property type="match status" value="2"/>
</dbReference>
<sequence length="635" mass="72439">MTQAEVEQKYECERKIQLETRGKVSDLEITANEHAKDKFGQDPWLQEYERGRTDYAAREEQRHHKVLILGAGYGGLLFAVRLIQTGLFTADDILMVDEAGGFGGTWYWNRYPGVRCDVESYIYMPLLEETEYMPREKYASGAELRMYAELIAQTWGLSKRALFRTVLHTLGWDDDQNYWTASGRCLLDEPSQPDTPLRLNADFVILAGGIFTNPKIPNFTNIMDYEGEMFHVSRWDYQSTGGSQQDPSLSRLANKKVGIIGTGATAVQAIPFLAKYSKQLTVFQRTPSAVDRRDNRPTDPAWWRKMTLSEGKGWQRQRMENFNAFTCHEQPPPEVNMVGDRWTNMASFSVLIGSKHNRDSNYLDQMKEIDFARQERIRARVRDNVQDKNTANALVPWYPGWCKRPCFHDDYLSAFNRRNVRMVDIRQRGICHFTKKGIVANETEYDLDIIVFSTGYRTTRMCPAERANISVTGRNGQEMGAKWKDGLATLHGAMTRDFPNLFFTGTSQAGVCANQTYVLDQLSIHVAYILAEAAAQNATVAKDRMPELVIEPTAEAEQDWAMQVLSRIGSSPLSQCTPGHYNHDGATERIRSLPLRDKMKAARLATWGEGVASYIQRLEDWRLTDKLHGLEVKLL</sequence>
<protein>
    <submittedName>
        <fullName evidence="8">FAD/NAD(P)-binding domain-containing protein</fullName>
    </submittedName>
</protein>
<keyword evidence="9" id="KW-1185">Reference proteome</keyword>
<dbReference type="AlphaFoldDB" id="A0A5N7ARM5"/>